<evidence type="ECO:0000256" key="4">
    <source>
        <dbReference type="ARBA" id="ARBA00022989"/>
    </source>
</evidence>
<dbReference type="GeneID" id="61295914"/>
<evidence type="ECO:0000256" key="1">
    <source>
        <dbReference type="ARBA" id="ARBA00004651"/>
    </source>
</evidence>
<keyword evidence="4 6" id="KW-1133">Transmembrane helix</keyword>
<organism evidence="9 11">
    <name type="scientific">Moritella viscosa</name>
    <dbReference type="NCBI Taxonomy" id="80854"/>
    <lineage>
        <taxon>Bacteria</taxon>
        <taxon>Pseudomonadati</taxon>
        <taxon>Pseudomonadota</taxon>
        <taxon>Gammaproteobacteria</taxon>
        <taxon>Alteromonadales</taxon>
        <taxon>Moritellaceae</taxon>
        <taxon>Moritella</taxon>
    </lineage>
</organism>
<comment type="subcellular location">
    <subcellularLocation>
        <location evidence="1">Cell membrane</location>
        <topology evidence="1">Multi-pass membrane protein</topology>
    </subcellularLocation>
</comment>
<keyword evidence="10" id="KW-1185">Reference proteome</keyword>
<evidence type="ECO:0000313" key="8">
    <source>
        <dbReference type="EMBL" id="SGY90808.1"/>
    </source>
</evidence>
<dbReference type="Proteomes" id="UP000183794">
    <property type="component" value="Unassembled WGS sequence"/>
</dbReference>
<dbReference type="InterPro" id="IPR018076">
    <property type="entry name" value="T2SS_GspF_dom"/>
</dbReference>
<feature type="transmembrane region" description="Helical" evidence="6">
    <location>
        <begin position="98"/>
        <end position="120"/>
    </location>
</feature>
<gene>
    <name evidence="8" type="ORF">MT2528_2010</name>
    <name evidence="9" type="ORF">NVI5450_2232</name>
</gene>
<proteinExistence type="predicted"/>
<dbReference type="Proteomes" id="UP000182660">
    <property type="component" value="Unassembled WGS sequence"/>
</dbReference>
<dbReference type="EMBL" id="FPLJ01000050">
    <property type="protein sequence ID" value="SGY90808.1"/>
    <property type="molecule type" value="Genomic_DNA"/>
</dbReference>
<keyword evidence="3 6" id="KW-0812">Transmembrane</keyword>
<reference evidence="8 10" key="2">
    <citation type="submission" date="2016-11" db="EMBL/GenBank/DDBJ databases">
        <authorList>
            <person name="Klemetsen T."/>
        </authorList>
    </citation>
    <scope>NUCLEOTIDE SEQUENCE [LARGE SCALE GENOMIC DNA]</scope>
    <source>
        <strain evidence="8">MT 2528</strain>
    </source>
</reference>
<dbReference type="GO" id="GO:0005886">
    <property type="term" value="C:plasma membrane"/>
    <property type="evidence" value="ECO:0007669"/>
    <property type="project" value="UniProtKB-SubCell"/>
</dbReference>
<evidence type="ECO:0000313" key="10">
    <source>
        <dbReference type="Proteomes" id="UP000182660"/>
    </source>
</evidence>
<sequence length="306" mass="34894">MNILLIFMPLLAVLLYMWCKRKKNHNLIEVYLSEFNVKEFTGPKTTIMNMAAFSKLSVFDKIKNFVTDSILLIGDNVVLKLGLFYATTYILSIVLNTYLLQANITIIVIVIAICATFFMLKILQNKRENEFKDGFPDALNLLISAVSAGDSITHAIDFVGKKLDNVVGHEFKRISERLLIGEPPEQVLKKSCQMFPYTEYFFFVVTLRANMNRGGQLKEILQRINRIMFESYAINKKKFALTSESRASAKIVSAIPVIFIVILKFISPENFDFVMYEEAGKPILYYVVISEFIGLGIIRMLMKSVG</sequence>
<protein>
    <submittedName>
        <fullName evidence="9">Flp pilus assembly protein TadB</fullName>
    </submittedName>
</protein>
<name>A0A1K9ZN20_9GAMM</name>
<dbReference type="RefSeq" id="WP_082287441.1">
    <property type="nucleotide sequence ID" value="NZ_CAWQZC010000156.1"/>
</dbReference>
<reference evidence="9 11" key="1">
    <citation type="submission" date="2016-11" db="EMBL/GenBank/DDBJ databases">
        <authorList>
            <person name="Jaros S."/>
            <person name="Januszkiewicz K."/>
            <person name="Wedrychowicz H."/>
        </authorList>
    </citation>
    <scope>NUCLEOTIDE SEQUENCE [LARGE SCALE GENOMIC DNA]</scope>
    <source>
        <strain evidence="9">NVI 5450</strain>
    </source>
</reference>
<dbReference type="PANTHER" id="PTHR35007:SF2">
    <property type="entry name" value="PILUS ASSEMBLE PROTEIN"/>
    <property type="match status" value="1"/>
</dbReference>
<evidence type="ECO:0000256" key="6">
    <source>
        <dbReference type="SAM" id="Phobius"/>
    </source>
</evidence>
<dbReference type="EMBL" id="FPLD01000060">
    <property type="protein sequence ID" value="SGY99746.1"/>
    <property type="molecule type" value="Genomic_DNA"/>
</dbReference>
<evidence type="ECO:0000259" key="7">
    <source>
        <dbReference type="Pfam" id="PF00482"/>
    </source>
</evidence>
<evidence type="ECO:0000256" key="5">
    <source>
        <dbReference type="ARBA" id="ARBA00023136"/>
    </source>
</evidence>
<feature type="transmembrane region" description="Helical" evidence="6">
    <location>
        <begin position="283"/>
        <end position="302"/>
    </location>
</feature>
<keyword evidence="2" id="KW-1003">Cell membrane</keyword>
<evidence type="ECO:0000256" key="2">
    <source>
        <dbReference type="ARBA" id="ARBA00022475"/>
    </source>
</evidence>
<accession>A0A1K9ZN20</accession>
<feature type="transmembrane region" description="Helical" evidence="6">
    <location>
        <begin position="247"/>
        <end position="267"/>
    </location>
</feature>
<evidence type="ECO:0000313" key="11">
    <source>
        <dbReference type="Proteomes" id="UP000183794"/>
    </source>
</evidence>
<dbReference type="PANTHER" id="PTHR35007">
    <property type="entry name" value="INTEGRAL MEMBRANE PROTEIN-RELATED"/>
    <property type="match status" value="1"/>
</dbReference>
<dbReference type="AlphaFoldDB" id="A0A1K9ZN20"/>
<evidence type="ECO:0000313" key="9">
    <source>
        <dbReference type="EMBL" id="SGY99746.1"/>
    </source>
</evidence>
<feature type="domain" description="Type II secretion system protein GspF" evidence="7">
    <location>
        <begin position="139"/>
        <end position="263"/>
    </location>
</feature>
<keyword evidence="5 6" id="KW-0472">Membrane</keyword>
<evidence type="ECO:0000256" key="3">
    <source>
        <dbReference type="ARBA" id="ARBA00022692"/>
    </source>
</evidence>
<dbReference type="Pfam" id="PF00482">
    <property type="entry name" value="T2SSF"/>
    <property type="match status" value="1"/>
</dbReference>